<organism evidence="1">
    <name type="scientific">marine sediment metagenome</name>
    <dbReference type="NCBI Taxonomy" id="412755"/>
    <lineage>
        <taxon>unclassified sequences</taxon>
        <taxon>metagenomes</taxon>
        <taxon>ecological metagenomes</taxon>
    </lineage>
</organism>
<sequence>MRNRYEKIYSEDKSSYFYLAGIDDPRGSWYLN</sequence>
<feature type="non-terminal residue" evidence="1">
    <location>
        <position position="32"/>
    </location>
</feature>
<evidence type="ECO:0000313" key="1">
    <source>
        <dbReference type="EMBL" id="GAH23005.1"/>
    </source>
</evidence>
<dbReference type="EMBL" id="BART01042420">
    <property type="protein sequence ID" value="GAH23005.1"/>
    <property type="molecule type" value="Genomic_DNA"/>
</dbReference>
<comment type="caution">
    <text evidence="1">The sequence shown here is derived from an EMBL/GenBank/DDBJ whole genome shotgun (WGS) entry which is preliminary data.</text>
</comment>
<dbReference type="AlphaFoldDB" id="X1ERU0"/>
<proteinExistence type="predicted"/>
<reference evidence="1" key="1">
    <citation type="journal article" date="2014" name="Front. Microbiol.">
        <title>High frequency of phylogenetically diverse reductive dehalogenase-homologous genes in deep subseafloor sedimentary metagenomes.</title>
        <authorList>
            <person name="Kawai M."/>
            <person name="Futagami T."/>
            <person name="Toyoda A."/>
            <person name="Takaki Y."/>
            <person name="Nishi S."/>
            <person name="Hori S."/>
            <person name="Arai W."/>
            <person name="Tsubouchi T."/>
            <person name="Morono Y."/>
            <person name="Uchiyama I."/>
            <person name="Ito T."/>
            <person name="Fujiyama A."/>
            <person name="Inagaki F."/>
            <person name="Takami H."/>
        </authorList>
    </citation>
    <scope>NUCLEOTIDE SEQUENCE</scope>
    <source>
        <strain evidence="1">Expedition CK06-06</strain>
    </source>
</reference>
<name>X1ERU0_9ZZZZ</name>
<protein>
    <submittedName>
        <fullName evidence="1">Uncharacterized protein</fullName>
    </submittedName>
</protein>
<accession>X1ERU0</accession>
<gene>
    <name evidence="1" type="ORF">S01H4_67431</name>
</gene>